<comment type="subcellular location">
    <subcellularLocation>
        <location evidence="1">Nucleus</location>
    </subcellularLocation>
</comment>
<dbReference type="GO" id="GO:0043565">
    <property type="term" value="F:sequence-specific DNA binding"/>
    <property type="evidence" value="ECO:0007669"/>
    <property type="project" value="InterPro"/>
</dbReference>
<dbReference type="EMBL" id="RBNJ01006703">
    <property type="protein sequence ID" value="RUS28369.1"/>
    <property type="molecule type" value="Genomic_DNA"/>
</dbReference>
<proteinExistence type="predicted"/>
<feature type="region of interest" description="Disordered" evidence="6">
    <location>
        <begin position="1"/>
        <end position="92"/>
    </location>
</feature>
<dbReference type="InterPro" id="IPR003657">
    <property type="entry name" value="WRKY_dom"/>
</dbReference>
<feature type="compositionally biased region" description="Polar residues" evidence="6">
    <location>
        <begin position="291"/>
        <end position="309"/>
    </location>
</feature>
<accession>A0A433QF41</accession>
<reference evidence="8 9" key="1">
    <citation type="journal article" date="2018" name="New Phytol.">
        <title>Phylogenomics of Endogonaceae and evolution of mycorrhizas within Mucoromycota.</title>
        <authorList>
            <person name="Chang Y."/>
            <person name="Desiro A."/>
            <person name="Na H."/>
            <person name="Sandor L."/>
            <person name="Lipzen A."/>
            <person name="Clum A."/>
            <person name="Barry K."/>
            <person name="Grigoriev I.V."/>
            <person name="Martin F.M."/>
            <person name="Stajich J.E."/>
            <person name="Smith M.E."/>
            <person name="Bonito G."/>
            <person name="Spatafora J.W."/>
        </authorList>
    </citation>
    <scope>NUCLEOTIDE SEQUENCE [LARGE SCALE GENOMIC DNA]</scope>
    <source>
        <strain evidence="8 9">AD002</strain>
    </source>
</reference>
<name>A0A433QF41_9FUNG</name>
<evidence type="ECO:0000313" key="8">
    <source>
        <dbReference type="EMBL" id="RUS28369.1"/>
    </source>
</evidence>
<evidence type="ECO:0000256" key="3">
    <source>
        <dbReference type="ARBA" id="ARBA00023125"/>
    </source>
</evidence>
<evidence type="ECO:0000256" key="1">
    <source>
        <dbReference type="ARBA" id="ARBA00004123"/>
    </source>
</evidence>
<dbReference type="Pfam" id="PF03106">
    <property type="entry name" value="WRKY"/>
    <property type="match status" value="1"/>
</dbReference>
<feature type="compositionally biased region" description="Polar residues" evidence="6">
    <location>
        <begin position="51"/>
        <end position="61"/>
    </location>
</feature>
<evidence type="ECO:0000313" key="9">
    <source>
        <dbReference type="Proteomes" id="UP000274822"/>
    </source>
</evidence>
<dbReference type="PROSITE" id="PS50811">
    <property type="entry name" value="WRKY"/>
    <property type="match status" value="1"/>
</dbReference>
<keyword evidence="4" id="KW-0804">Transcription</keyword>
<keyword evidence="9" id="KW-1185">Reference proteome</keyword>
<evidence type="ECO:0000256" key="5">
    <source>
        <dbReference type="ARBA" id="ARBA00023242"/>
    </source>
</evidence>
<feature type="compositionally biased region" description="Pro residues" evidence="6">
    <location>
        <begin position="69"/>
        <end position="89"/>
    </location>
</feature>
<dbReference type="Gene3D" id="2.20.25.80">
    <property type="entry name" value="WRKY domain"/>
    <property type="match status" value="1"/>
</dbReference>
<keyword evidence="5" id="KW-0539">Nucleus</keyword>
<evidence type="ECO:0000256" key="4">
    <source>
        <dbReference type="ARBA" id="ARBA00023163"/>
    </source>
</evidence>
<feature type="region of interest" description="Disordered" evidence="6">
    <location>
        <begin position="172"/>
        <end position="242"/>
    </location>
</feature>
<evidence type="ECO:0000259" key="7">
    <source>
        <dbReference type="PROSITE" id="PS50811"/>
    </source>
</evidence>
<keyword evidence="3" id="KW-0238">DNA-binding</keyword>
<feature type="domain" description="WRKY" evidence="7">
    <location>
        <begin position="370"/>
        <end position="407"/>
    </location>
</feature>
<dbReference type="InterPro" id="IPR036576">
    <property type="entry name" value="WRKY_dom_sf"/>
</dbReference>
<protein>
    <recommendedName>
        <fullName evidence="7">WRKY domain-containing protein</fullName>
    </recommendedName>
</protein>
<evidence type="ECO:0000256" key="6">
    <source>
        <dbReference type="SAM" id="MobiDB-lite"/>
    </source>
</evidence>
<keyword evidence="2" id="KW-0805">Transcription regulation</keyword>
<feature type="compositionally biased region" description="Polar residues" evidence="6">
    <location>
        <begin position="326"/>
        <end position="343"/>
    </location>
</feature>
<dbReference type="AlphaFoldDB" id="A0A433QF41"/>
<gene>
    <name evidence="8" type="ORF">BC938DRAFT_481963</name>
</gene>
<feature type="compositionally biased region" description="Polar residues" evidence="6">
    <location>
        <begin position="208"/>
        <end position="237"/>
    </location>
</feature>
<sequence length="436" mass="47481">MYFSRSNVPPSLQSSDSMTTASPYNGYPSNGAAAFLNGPTQGASKAFHVPKQNQPLFQYHQQPLHHPDFPPPNGMATPPPSTSHPPPSLPQASFQHVTLAQPPPMPPSPTTSGPTATFDLQEVIAQFHSQPELLKLILASKVEEDKRKGEEAKLRAKQIDLILLERGESGMRRTRSYGNGNRGDEMLLDGPNPGTSKGNEHGIPAMSRNMSDSSASMQHGSSFQDNVFHSMSGSSSPRGPEFAIPIPIQAQCMRRGSSGSLSNGAPGRDRRDSAVGSLCSSVDDDKPMSDISYSPSLLSLHQQPTSPRQPTGAATMASPDRKSSGDRQLSSDQDVSSPDATQSTEKRKRKRREMQAVTMIIETKDHPHLDNYLWKNNGNTTQKKTGNKSVYYKCSNSNKGCPVNKTVTYKENGTYLIKVRGEHLSECGRVKRIVNT</sequence>
<evidence type="ECO:0000256" key="2">
    <source>
        <dbReference type="ARBA" id="ARBA00023015"/>
    </source>
</evidence>
<dbReference type="Proteomes" id="UP000274822">
    <property type="component" value="Unassembled WGS sequence"/>
</dbReference>
<organism evidence="8 9">
    <name type="scientific">Jimgerdemannia flammicorona</name>
    <dbReference type="NCBI Taxonomy" id="994334"/>
    <lineage>
        <taxon>Eukaryota</taxon>
        <taxon>Fungi</taxon>
        <taxon>Fungi incertae sedis</taxon>
        <taxon>Mucoromycota</taxon>
        <taxon>Mucoromycotina</taxon>
        <taxon>Endogonomycetes</taxon>
        <taxon>Endogonales</taxon>
        <taxon>Endogonaceae</taxon>
        <taxon>Jimgerdemannia</taxon>
    </lineage>
</organism>
<dbReference type="GO" id="GO:0003700">
    <property type="term" value="F:DNA-binding transcription factor activity"/>
    <property type="evidence" value="ECO:0007669"/>
    <property type="project" value="InterPro"/>
</dbReference>
<feature type="compositionally biased region" description="Polar residues" evidence="6">
    <location>
        <begin position="1"/>
        <end position="23"/>
    </location>
</feature>
<feature type="region of interest" description="Disordered" evidence="6">
    <location>
        <begin position="254"/>
        <end position="352"/>
    </location>
</feature>
<dbReference type="GO" id="GO:0005634">
    <property type="term" value="C:nucleus"/>
    <property type="evidence" value="ECO:0007669"/>
    <property type="project" value="UniProtKB-SubCell"/>
</dbReference>
<comment type="caution">
    <text evidence="8">The sequence shown here is derived from an EMBL/GenBank/DDBJ whole genome shotgun (WGS) entry which is preliminary data.</text>
</comment>
<dbReference type="SUPFAM" id="SSF118290">
    <property type="entry name" value="WRKY DNA-binding domain"/>
    <property type="match status" value="1"/>
</dbReference>